<keyword evidence="3" id="KW-1185">Reference proteome</keyword>
<comment type="caution">
    <text evidence="2">The sequence shown here is derived from an EMBL/GenBank/DDBJ whole genome shotgun (WGS) entry which is preliminary data.</text>
</comment>
<sequence>MSEGGERKHYGTFQGVPGYPVPSIGFPQPVPPSGYAPSAPSESYVPTAPPYYTHGYQAIPVYAVVEGRPIRERRLPCCGLGIGWFLFIMGFFFAAIPWYAGSIILLCSRLDYREKPGFVACLIAAIISLIVVPVGVTKGTHIW</sequence>
<dbReference type="PANTHER" id="PTHR46631">
    <property type="entry name" value="60S RIBOSOMAL PROTEIN L18A-LIKE"/>
    <property type="match status" value="1"/>
</dbReference>
<feature type="transmembrane region" description="Helical" evidence="1">
    <location>
        <begin position="118"/>
        <end position="136"/>
    </location>
</feature>
<evidence type="ECO:0008006" key="4">
    <source>
        <dbReference type="Google" id="ProtNLM"/>
    </source>
</evidence>
<dbReference type="AlphaFoldDB" id="A0AAD4TLE2"/>
<evidence type="ECO:0000256" key="1">
    <source>
        <dbReference type="SAM" id="Phobius"/>
    </source>
</evidence>
<dbReference type="PANTHER" id="PTHR46631:SF4">
    <property type="entry name" value="OS06G0359400 PROTEIN"/>
    <property type="match status" value="1"/>
</dbReference>
<keyword evidence="1" id="KW-0472">Membrane</keyword>
<dbReference type="InterPro" id="IPR044804">
    <property type="entry name" value="Ribosomal_eL20z-like"/>
</dbReference>
<evidence type="ECO:0000313" key="2">
    <source>
        <dbReference type="EMBL" id="KAI3962795.1"/>
    </source>
</evidence>
<feature type="transmembrane region" description="Helical" evidence="1">
    <location>
        <begin position="82"/>
        <end position="106"/>
    </location>
</feature>
<dbReference type="Proteomes" id="UP001202328">
    <property type="component" value="Unassembled WGS sequence"/>
</dbReference>
<keyword evidence="1" id="KW-0812">Transmembrane</keyword>
<evidence type="ECO:0000313" key="3">
    <source>
        <dbReference type="Proteomes" id="UP001202328"/>
    </source>
</evidence>
<dbReference type="EMBL" id="JAJJMB010000242">
    <property type="protein sequence ID" value="KAI3962795.1"/>
    <property type="molecule type" value="Genomic_DNA"/>
</dbReference>
<keyword evidence="1" id="KW-1133">Transmembrane helix</keyword>
<name>A0AAD4TLE2_9MAGN</name>
<gene>
    <name evidence="2" type="ORF">MKW98_029954</name>
</gene>
<reference evidence="2" key="1">
    <citation type="submission" date="2022-04" db="EMBL/GenBank/DDBJ databases">
        <title>A functionally conserved STORR gene fusion in Papaver species that diverged 16.8 million years ago.</title>
        <authorList>
            <person name="Catania T."/>
        </authorList>
    </citation>
    <scope>NUCLEOTIDE SEQUENCE</scope>
    <source>
        <strain evidence="2">S-188037</strain>
    </source>
</reference>
<organism evidence="2 3">
    <name type="scientific">Papaver atlanticum</name>
    <dbReference type="NCBI Taxonomy" id="357466"/>
    <lineage>
        <taxon>Eukaryota</taxon>
        <taxon>Viridiplantae</taxon>
        <taxon>Streptophyta</taxon>
        <taxon>Embryophyta</taxon>
        <taxon>Tracheophyta</taxon>
        <taxon>Spermatophyta</taxon>
        <taxon>Magnoliopsida</taxon>
        <taxon>Ranunculales</taxon>
        <taxon>Papaveraceae</taxon>
        <taxon>Papaveroideae</taxon>
        <taxon>Papaver</taxon>
    </lineage>
</organism>
<protein>
    <recommendedName>
        <fullName evidence="4">60S ribosomal protein L18a-like protein</fullName>
    </recommendedName>
</protein>
<proteinExistence type="predicted"/>
<accession>A0AAD4TLE2</accession>